<sequence>MNDYKFHDLTISDFNTISFWLSYWIMCYFFALYDLISASKARFKK</sequence>
<keyword evidence="1" id="KW-0812">Transmembrane</keyword>
<proteinExistence type="predicted"/>
<reference evidence="3" key="1">
    <citation type="submission" date="2016-11" db="UniProtKB">
        <authorList>
            <consortium name="WormBaseParasite"/>
        </authorList>
    </citation>
    <scope>IDENTIFICATION</scope>
</reference>
<feature type="transmembrane region" description="Helical" evidence="1">
    <location>
        <begin position="17"/>
        <end position="36"/>
    </location>
</feature>
<keyword evidence="2" id="KW-1185">Reference proteome</keyword>
<keyword evidence="1" id="KW-0472">Membrane</keyword>
<dbReference type="AlphaFoldDB" id="A0A1I7WWL0"/>
<keyword evidence="1" id="KW-1133">Transmembrane helix</keyword>
<organism evidence="2 3">
    <name type="scientific">Heterorhabditis bacteriophora</name>
    <name type="common">Entomopathogenic nematode worm</name>
    <dbReference type="NCBI Taxonomy" id="37862"/>
    <lineage>
        <taxon>Eukaryota</taxon>
        <taxon>Metazoa</taxon>
        <taxon>Ecdysozoa</taxon>
        <taxon>Nematoda</taxon>
        <taxon>Chromadorea</taxon>
        <taxon>Rhabditida</taxon>
        <taxon>Rhabditina</taxon>
        <taxon>Rhabditomorpha</taxon>
        <taxon>Strongyloidea</taxon>
        <taxon>Heterorhabditidae</taxon>
        <taxon>Heterorhabditis</taxon>
    </lineage>
</organism>
<evidence type="ECO:0000256" key="1">
    <source>
        <dbReference type="SAM" id="Phobius"/>
    </source>
</evidence>
<accession>A0A1I7WWL0</accession>
<protein>
    <submittedName>
        <fullName evidence="3">Elongation of very long chain fatty acids protein</fullName>
    </submittedName>
</protein>
<dbReference type="WBParaSite" id="Hba_09607">
    <property type="protein sequence ID" value="Hba_09607"/>
    <property type="gene ID" value="Hba_09607"/>
</dbReference>
<evidence type="ECO:0000313" key="2">
    <source>
        <dbReference type="Proteomes" id="UP000095283"/>
    </source>
</evidence>
<dbReference type="Proteomes" id="UP000095283">
    <property type="component" value="Unplaced"/>
</dbReference>
<evidence type="ECO:0000313" key="3">
    <source>
        <dbReference type="WBParaSite" id="Hba_09607"/>
    </source>
</evidence>
<name>A0A1I7WWL0_HETBA</name>